<dbReference type="InterPro" id="IPR000432">
    <property type="entry name" value="DNA_mismatch_repair_MutS_C"/>
</dbReference>
<protein>
    <submittedName>
        <fullName evidence="10">DgyrCDS8301</fullName>
    </submittedName>
</protein>
<dbReference type="InterPro" id="IPR036678">
    <property type="entry name" value="MutS_con_dom_sf"/>
</dbReference>
<dbReference type="GO" id="GO:0140664">
    <property type="term" value="F:ATP-dependent DNA damage sensor activity"/>
    <property type="evidence" value="ECO:0007669"/>
    <property type="project" value="InterPro"/>
</dbReference>
<dbReference type="SUPFAM" id="SSF53150">
    <property type="entry name" value="DNA repair protein MutS, domain II"/>
    <property type="match status" value="1"/>
</dbReference>
<dbReference type="Gene3D" id="3.40.50.300">
    <property type="entry name" value="P-loop containing nucleotide triphosphate hydrolases"/>
    <property type="match status" value="2"/>
</dbReference>
<feature type="domain" description="DNA mismatch repair proteins mutS family" evidence="9">
    <location>
        <begin position="521"/>
        <end position="680"/>
    </location>
</feature>
<dbReference type="PANTHER" id="PTHR11361">
    <property type="entry name" value="DNA MISMATCH REPAIR PROTEIN MUTS FAMILY MEMBER"/>
    <property type="match status" value="1"/>
</dbReference>
<dbReference type="SUPFAM" id="SSF48334">
    <property type="entry name" value="DNA repair protein MutS, domain III"/>
    <property type="match status" value="1"/>
</dbReference>
<feature type="region of interest" description="Disordered" evidence="6">
    <location>
        <begin position="24"/>
        <end position="62"/>
    </location>
</feature>
<evidence type="ECO:0000259" key="9">
    <source>
        <dbReference type="SMART" id="SM00534"/>
    </source>
</evidence>
<proteinExistence type="inferred from homology"/>
<keyword evidence="11" id="KW-1185">Reference proteome</keyword>
<dbReference type="SUPFAM" id="SSF52540">
    <property type="entry name" value="P-loop containing nucleoside triphosphate hydrolases"/>
    <property type="match status" value="1"/>
</dbReference>
<evidence type="ECO:0000256" key="6">
    <source>
        <dbReference type="SAM" id="MobiDB-lite"/>
    </source>
</evidence>
<dbReference type="Gene3D" id="3.30.420.110">
    <property type="entry name" value="MutS, connector domain"/>
    <property type="match status" value="1"/>
</dbReference>
<reference evidence="10 11" key="1">
    <citation type="submission" date="2020-08" db="EMBL/GenBank/DDBJ databases">
        <authorList>
            <person name="Hejnol A."/>
        </authorList>
    </citation>
    <scope>NUCLEOTIDE SEQUENCE [LARGE SCALE GENOMIC DNA]</scope>
</reference>
<accession>A0A7I8VVG4</accession>
<name>A0A7I8VVG4_9ANNE</name>
<keyword evidence="2" id="KW-0547">Nucleotide-binding</keyword>
<evidence type="ECO:0000256" key="7">
    <source>
        <dbReference type="SAM" id="Phobius"/>
    </source>
</evidence>
<dbReference type="GO" id="GO:0030983">
    <property type="term" value="F:mismatched DNA binding"/>
    <property type="evidence" value="ECO:0007669"/>
    <property type="project" value="InterPro"/>
</dbReference>
<dbReference type="InterPro" id="IPR036187">
    <property type="entry name" value="DNA_mismatch_repair_MutS_sf"/>
</dbReference>
<dbReference type="GO" id="GO:0005634">
    <property type="term" value="C:nucleus"/>
    <property type="evidence" value="ECO:0007669"/>
    <property type="project" value="TreeGrafter"/>
</dbReference>
<gene>
    <name evidence="10" type="ORF">DGYR_LOCUS7905</name>
</gene>
<evidence type="ECO:0000256" key="4">
    <source>
        <dbReference type="ARBA" id="ARBA00023125"/>
    </source>
</evidence>
<evidence type="ECO:0000256" key="3">
    <source>
        <dbReference type="ARBA" id="ARBA00022840"/>
    </source>
</evidence>
<keyword evidence="4" id="KW-0238">DNA-binding</keyword>
<comment type="similarity">
    <text evidence="1">Belongs to the DNA mismatch repair MutS family.</text>
</comment>
<dbReference type="GO" id="GO:0007131">
    <property type="term" value="P:reciprocal meiotic recombination"/>
    <property type="evidence" value="ECO:0007669"/>
    <property type="project" value="TreeGrafter"/>
</dbReference>
<dbReference type="Pfam" id="PF00488">
    <property type="entry name" value="MutS_V"/>
    <property type="match status" value="1"/>
</dbReference>
<dbReference type="AlphaFoldDB" id="A0A7I8VVG4"/>
<keyword evidence="7" id="KW-1133">Transmembrane helix</keyword>
<dbReference type="FunFam" id="3.30.420.110:FF:000003">
    <property type="entry name" value="mutS protein homolog 4"/>
    <property type="match status" value="1"/>
</dbReference>
<dbReference type="GO" id="GO:0005524">
    <property type="term" value="F:ATP binding"/>
    <property type="evidence" value="ECO:0007669"/>
    <property type="project" value="UniProtKB-KW"/>
</dbReference>
<sequence>MFTHMSKANYKPKYVFNFEAKTPRSSLRTPSTKSNSAHRSESSFLRHAHTPQSASRASSSSYGIEQPSTIVAIAEGRGNARGQIGMASIDLRRSVLTLTEFTDGQNYSKIIAKLNFLNPIEMILPDSMHFNCTKKTNLSEALSENFSCSISTVQRKYFNDQKGMEYVKTLGLPQSRNIEVEIASKYYCLAAVAALLKYIEYIQRCVYAPGSLKIVYKALRDATLIDPGTIESRYDTVAVLLSDENLYHSLKSVISSCVDLDHLISLCIQIPKYETIKNYEYRITNVICLKHMLNLVDPICEALKGTDDQLLSCFREGLQDDGFQAIRNILSKYISEDTTYTKNVLDKIVQKCFLVKFNLNGMLDVCRKGYTEIVDEMTELAVQIGDTHGLGVTLRYNGVRGYHLQVRNTTKKRLSLKQLPPAFIKANRFRNVISFTTQEMIQVMNEVLNEVREHVHCLYRLSECVATLDMLVCFATNAALSNYVKPILGEALVVQKGKHPILDRIWCEPPVPNDFFACQGGNINIITGPNMSGKSTILRQVVLLQIMAQMGSFVPAESARFKLVTEIFSRVNTDDNLETNSSTFCLEMKEMNYILQSMSESSLIIIDELGRVTHYLRLTKLATMYHNVGNFYMDVLTQERTTGDSNVKYVYTFQMKRGIQMCELSSMPKTVLLKAKEYHQILKTDHADVSVLTSEEKLKMADFNAQSRIRELAHKNMTDVNEIRSALGEIRLEYTKSLNEANQLEYFAFQFSHNCVENTCYFKESANNESFEVNVVDRKKLVFACNKTSQTPLDKDSNRFTLSVRELELVDCWNRMTLKYLHMPRLESLVLKNSYIPCDFTSNRIINLAFEFSLLPPNSKYFRINHCSAEEPALDSGSIFVSTYLNKTAKFFVDSGSHILGFRPKTLDRVIKLVDLDSRGHSTRIRKDGLEYLERSTSISDTWTLLFLIALFLLFSVIVSIGYAIFVYKYLPRFSPPEKEAKNRKTSVADPEEYGILEVRGPYSDYCETGQDKSACQAD</sequence>
<keyword evidence="3" id="KW-0067">ATP-binding</keyword>
<dbReference type="PANTHER" id="PTHR11361:SF21">
    <property type="entry name" value="MUTS PROTEIN HOMOLOG 4"/>
    <property type="match status" value="1"/>
</dbReference>
<evidence type="ECO:0000256" key="2">
    <source>
        <dbReference type="ARBA" id="ARBA00022741"/>
    </source>
</evidence>
<evidence type="ECO:0000259" key="8">
    <source>
        <dbReference type="SMART" id="SM00533"/>
    </source>
</evidence>
<feature type="domain" description="DNA mismatch repair protein MutS core" evidence="8">
    <location>
        <begin position="193"/>
        <end position="505"/>
    </location>
</feature>
<feature type="compositionally biased region" description="Polar residues" evidence="6">
    <location>
        <begin position="24"/>
        <end position="37"/>
    </location>
</feature>
<dbReference type="InterPro" id="IPR027417">
    <property type="entry name" value="P-loop_NTPase"/>
</dbReference>
<dbReference type="Proteomes" id="UP000549394">
    <property type="component" value="Unassembled WGS sequence"/>
</dbReference>
<dbReference type="SMART" id="SM00533">
    <property type="entry name" value="MUTSd"/>
    <property type="match status" value="1"/>
</dbReference>
<feature type="transmembrane region" description="Helical" evidence="7">
    <location>
        <begin position="943"/>
        <end position="966"/>
    </location>
</feature>
<dbReference type="InterPro" id="IPR007696">
    <property type="entry name" value="DNA_mismatch_repair_MutS_core"/>
</dbReference>
<organism evidence="10 11">
    <name type="scientific">Dimorphilus gyrociliatus</name>
    <dbReference type="NCBI Taxonomy" id="2664684"/>
    <lineage>
        <taxon>Eukaryota</taxon>
        <taxon>Metazoa</taxon>
        <taxon>Spiralia</taxon>
        <taxon>Lophotrochozoa</taxon>
        <taxon>Annelida</taxon>
        <taxon>Polychaeta</taxon>
        <taxon>Polychaeta incertae sedis</taxon>
        <taxon>Dinophilidae</taxon>
        <taxon>Dimorphilus</taxon>
    </lineage>
</organism>
<evidence type="ECO:0000256" key="5">
    <source>
        <dbReference type="ARBA" id="ARBA00023254"/>
    </source>
</evidence>
<comment type="caution">
    <text evidence="10">The sequence shown here is derived from an EMBL/GenBank/DDBJ whole genome shotgun (WGS) entry which is preliminary data.</text>
</comment>
<keyword evidence="5" id="KW-0469">Meiosis</keyword>
<dbReference type="Pfam" id="PF05188">
    <property type="entry name" value="MutS_II"/>
    <property type="match status" value="1"/>
</dbReference>
<evidence type="ECO:0000256" key="1">
    <source>
        <dbReference type="ARBA" id="ARBA00006271"/>
    </source>
</evidence>
<dbReference type="InterPro" id="IPR007860">
    <property type="entry name" value="DNA_mmatch_repair_MutS_con_dom"/>
</dbReference>
<dbReference type="GO" id="GO:0006298">
    <property type="term" value="P:mismatch repair"/>
    <property type="evidence" value="ECO:0007669"/>
    <property type="project" value="InterPro"/>
</dbReference>
<dbReference type="SMART" id="SM00534">
    <property type="entry name" value="MUTSac"/>
    <property type="match status" value="1"/>
</dbReference>
<keyword evidence="7" id="KW-0472">Membrane</keyword>
<keyword evidence="7" id="KW-0812">Transmembrane</keyword>
<evidence type="ECO:0000313" key="11">
    <source>
        <dbReference type="Proteomes" id="UP000549394"/>
    </source>
</evidence>
<dbReference type="Pfam" id="PF05192">
    <property type="entry name" value="MutS_III"/>
    <property type="match status" value="1"/>
</dbReference>
<dbReference type="Pfam" id="PF05190">
    <property type="entry name" value="MutS_IV"/>
    <property type="match status" value="1"/>
</dbReference>
<dbReference type="InterPro" id="IPR045076">
    <property type="entry name" value="MutS"/>
</dbReference>
<dbReference type="InterPro" id="IPR007861">
    <property type="entry name" value="DNA_mismatch_repair_MutS_clamp"/>
</dbReference>
<dbReference type="OrthoDB" id="276261at2759"/>
<evidence type="ECO:0000313" key="10">
    <source>
        <dbReference type="EMBL" id="CAD5119711.1"/>
    </source>
</evidence>
<dbReference type="Gene3D" id="1.10.1420.10">
    <property type="match status" value="2"/>
</dbReference>
<dbReference type="EMBL" id="CAJFCJ010000011">
    <property type="protein sequence ID" value="CAD5119711.1"/>
    <property type="molecule type" value="Genomic_DNA"/>
</dbReference>